<reference evidence="12 13" key="1">
    <citation type="submission" date="2023-03" db="EMBL/GenBank/DDBJ databases">
        <title>Muricauda XX sp. nov. and Muricauda XXX sp. nov., two novel species isolated from Okinawa Trough.</title>
        <authorList>
            <person name="Cao W."/>
            <person name="Deng X."/>
        </authorList>
    </citation>
    <scope>NUCLEOTIDE SEQUENCE [LARGE SCALE GENOMIC DNA]</scope>
    <source>
        <strain evidence="12 13">334s03</strain>
    </source>
</reference>
<dbReference type="CDD" id="cd05199">
    <property type="entry name" value="SDH_like"/>
    <property type="match status" value="1"/>
</dbReference>
<keyword evidence="5" id="KW-0028">Amino-acid biosynthesis</keyword>
<evidence type="ECO:0000256" key="4">
    <source>
        <dbReference type="ARBA" id="ARBA00021221"/>
    </source>
</evidence>
<dbReference type="PIRSF" id="PIRSF018250">
    <property type="entry name" value="Saccharopine_DH_Lys"/>
    <property type="match status" value="1"/>
</dbReference>
<dbReference type="PANTHER" id="PTHR11133:SF22">
    <property type="entry name" value="ALPHA-AMINOADIPIC SEMIALDEHYDE SYNTHASE, MITOCHONDRIAL"/>
    <property type="match status" value="1"/>
</dbReference>
<dbReference type="SUPFAM" id="SSF52283">
    <property type="entry name" value="Formate/glycerate dehydrogenase catalytic domain-like"/>
    <property type="match status" value="1"/>
</dbReference>
<evidence type="ECO:0000256" key="9">
    <source>
        <dbReference type="ARBA" id="ARBA00047860"/>
    </source>
</evidence>
<evidence type="ECO:0000256" key="1">
    <source>
        <dbReference type="ARBA" id="ARBA00004884"/>
    </source>
</evidence>
<dbReference type="PANTHER" id="PTHR11133">
    <property type="entry name" value="SACCHAROPINE DEHYDROGENASE"/>
    <property type="match status" value="1"/>
</dbReference>
<dbReference type="EMBL" id="JARFVB010000003">
    <property type="protein sequence ID" value="MDF0716055.1"/>
    <property type="molecule type" value="Genomic_DNA"/>
</dbReference>
<evidence type="ECO:0000256" key="2">
    <source>
        <dbReference type="ARBA" id="ARBA00011245"/>
    </source>
</evidence>
<name>A0ABT5XXZ4_9FLAO</name>
<comment type="catalytic activity">
    <reaction evidence="9">
        <text>L-saccharopine + NAD(+) + H2O = L-lysine + 2-oxoglutarate + NADH + H(+)</text>
        <dbReference type="Rhea" id="RHEA:12440"/>
        <dbReference type="ChEBI" id="CHEBI:15377"/>
        <dbReference type="ChEBI" id="CHEBI:15378"/>
        <dbReference type="ChEBI" id="CHEBI:16810"/>
        <dbReference type="ChEBI" id="CHEBI:32551"/>
        <dbReference type="ChEBI" id="CHEBI:57540"/>
        <dbReference type="ChEBI" id="CHEBI:57945"/>
        <dbReference type="ChEBI" id="CHEBI:57951"/>
        <dbReference type="EC" id="1.5.1.7"/>
    </reaction>
</comment>
<dbReference type="InterPro" id="IPR051168">
    <property type="entry name" value="AASS"/>
</dbReference>
<accession>A0ABT5XXZ4</accession>
<dbReference type="Pfam" id="PF05222">
    <property type="entry name" value="AlaDh_PNT_N"/>
    <property type="match status" value="1"/>
</dbReference>
<dbReference type="InterPro" id="IPR027281">
    <property type="entry name" value="Lys1"/>
</dbReference>
<dbReference type="SMART" id="SM01002">
    <property type="entry name" value="AlaDh_PNT_C"/>
    <property type="match status" value="1"/>
</dbReference>
<keyword evidence="13" id="KW-1185">Reference proteome</keyword>
<evidence type="ECO:0000256" key="5">
    <source>
        <dbReference type="ARBA" id="ARBA00022605"/>
    </source>
</evidence>
<comment type="caution">
    <text evidence="12">The sequence shown here is derived from an EMBL/GenBank/DDBJ whole genome shotgun (WGS) entry which is preliminary data.</text>
</comment>
<sequence>MKFGIIRERKNPPDRRVVLSPEECQNVLSKFPKAEILVESSPIRVFSDKEYSDNGLQVVSDIQDCEVLLGVKEVPIDALIPNKKYFFFSHTIKKQPYNRELLRAILDKNIELYDHEVITNAKGGRLVAFGRYAGIVGAYNGLRTYGLKYNLYQLPKAESLLDQQALIAELKKIQLPNIKILLTGKGRVGNGAKEMLDAMGLRHVSPNEYLSKAFNEPVYCQIDVSQYVKRKDGNKGNKADFFENPEDYKSDFFRFAKVTDFYIAGHFYGDGAPYLYTRDDAKQPDFKIKVVADISCDIDGPVASTIRPSTIAEPIYGYDPESETETDFKAENAIAVMAVDNLPCELPRDASIGFGEAFSKHVIPSFFDSDKDGVLERARMTQNGKLTPRYAYLQDYVDGKE</sequence>
<feature type="domain" description="Alanine dehydrogenase/pyridine nucleotide transhydrogenase NAD(H)-binding" evidence="10">
    <location>
        <begin position="159"/>
        <end position="338"/>
    </location>
</feature>
<evidence type="ECO:0000259" key="11">
    <source>
        <dbReference type="SMART" id="SM01003"/>
    </source>
</evidence>
<dbReference type="InterPro" id="IPR007698">
    <property type="entry name" value="AlaDH/PNT_NAD(H)-bd"/>
</dbReference>
<evidence type="ECO:0000256" key="7">
    <source>
        <dbReference type="ARBA" id="ARBA00023157"/>
    </source>
</evidence>
<dbReference type="InterPro" id="IPR007886">
    <property type="entry name" value="AlaDH/PNT_N"/>
</dbReference>
<keyword evidence="7" id="KW-1015">Disulfide bond</keyword>
<dbReference type="Proteomes" id="UP001221366">
    <property type="component" value="Unassembled WGS sequence"/>
</dbReference>
<proteinExistence type="predicted"/>
<organism evidence="12 13">
    <name type="scientific">Flagellimonas yonaguniensis</name>
    <dbReference type="NCBI Taxonomy" id="3031325"/>
    <lineage>
        <taxon>Bacteria</taxon>
        <taxon>Pseudomonadati</taxon>
        <taxon>Bacteroidota</taxon>
        <taxon>Flavobacteriia</taxon>
        <taxon>Flavobacteriales</taxon>
        <taxon>Flavobacteriaceae</taxon>
        <taxon>Flagellimonas</taxon>
    </lineage>
</organism>
<comment type="pathway">
    <text evidence="1">Amino-acid biosynthesis; L-lysine biosynthesis via AAA pathway; L-lysine from L-alpha-aminoadipate (fungal route): step 3/3.</text>
</comment>
<gene>
    <name evidence="12" type="ORF">PY092_07850</name>
</gene>
<protein>
    <recommendedName>
        <fullName evidence="4">Saccharopine dehydrogenase [NAD(+), L-lysine-forming]</fullName>
        <ecNumber evidence="3">1.5.1.7</ecNumber>
    </recommendedName>
    <alternativeName>
        <fullName evidence="8">Lysine--2-oxoglutarate reductase</fullName>
    </alternativeName>
</protein>
<dbReference type="RefSeq" id="WP_275615294.1">
    <property type="nucleotide sequence ID" value="NZ_JARFVB010000003.1"/>
</dbReference>
<comment type="subunit">
    <text evidence="2">Monomer.</text>
</comment>
<evidence type="ECO:0000313" key="13">
    <source>
        <dbReference type="Proteomes" id="UP001221366"/>
    </source>
</evidence>
<evidence type="ECO:0000256" key="3">
    <source>
        <dbReference type="ARBA" id="ARBA00012847"/>
    </source>
</evidence>
<dbReference type="Gene3D" id="3.40.50.720">
    <property type="entry name" value="NAD(P)-binding Rossmann-like Domain"/>
    <property type="match status" value="2"/>
</dbReference>
<keyword evidence="6" id="KW-0560">Oxidoreductase</keyword>
<dbReference type="EC" id="1.5.1.7" evidence="3"/>
<evidence type="ECO:0000313" key="12">
    <source>
        <dbReference type="EMBL" id="MDF0716055.1"/>
    </source>
</evidence>
<evidence type="ECO:0000259" key="10">
    <source>
        <dbReference type="SMART" id="SM01002"/>
    </source>
</evidence>
<feature type="domain" description="Alanine dehydrogenase/pyridine nucleotide transhydrogenase N-terminal" evidence="11">
    <location>
        <begin position="4"/>
        <end position="136"/>
    </location>
</feature>
<dbReference type="SMART" id="SM01003">
    <property type="entry name" value="AlaDh_PNT_N"/>
    <property type="match status" value="1"/>
</dbReference>
<evidence type="ECO:0000256" key="6">
    <source>
        <dbReference type="ARBA" id="ARBA00023002"/>
    </source>
</evidence>
<evidence type="ECO:0000256" key="8">
    <source>
        <dbReference type="ARBA" id="ARBA00033228"/>
    </source>
</evidence>